<name>A0ABV6FV47_9BACT</name>
<proteinExistence type="predicted"/>
<sequence>MFEIKESFFTNASEPKLTIQKDGKIIESNSAFNEIFNRNGFDKKSLNFFQLWDKSYHQFIKKSIESTISNSPEKIKLVYSGQKSEPMIFNITLLPAKTGQGMGKYHINFENISHAVLLENKITHKSILLESTNLLLNLIEQSQDDLELLEKGMVFIINALGADGIKIFHRTGSSLIPSFEFPLNNQQINMSAWNQLVVWNNTDDKNEEMAKFKLQVIHIDNPKKKDFKQIMQQAKLKTAIICPVVKSRTETALVVIGFKDKKGDYKIEELNHASTLIGMLLHAMNHEELIEEKSIFEF</sequence>
<accession>A0ABV6FV47</accession>
<keyword evidence="2" id="KW-1185">Reference proteome</keyword>
<evidence type="ECO:0000313" key="2">
    <source>
        <dbReference type="Proteomes" id="UP001589797"/>
    </source>
</evidence>
<evidence type="ECO:0008006" key="3">
    <source>
        <dbReference type="Google" id="ProtNLM"/>
    </source>
</evidence>
<dbReference type="RefSeq" id="WP_382388253.1">
    <property type="nucleotide sequence ID" value="NZ_JBHLWI010000038.1"/>
</dbReference>
<gene>
    <name evidence="1" type="ORF">ACFFIP_13755</name>
</gene>
<reference evidence="1 2" key="1">
    <citation type="submission" date="2024-09" db="EMBL/GenBank/DDBJ databases">
        <authorList>
            <person name="Sun Q."/>
            <person name="Mori K."/>
        </authorList>
    </citation>
    <scope>NUCLEOTIDE SEQUENCE [LARGE SCALE GENOMIC DNA]</scope>
    <source>
        <strain evidence="1 2">CCM 7650</strain>
    </source>
</reference>
<protein>
    <recommendedName>
        <fullName evidence="3">GAF domain-containing protein</fullName>
    </recommendedName>
</protein>
<comment type="caution">
    <text evidence="1">The sequence shown here is derived from an EMBL/GenBank/DDBJ whole genome shotgun (WGS) entry which is preliminary data.</text>
</comment>
<evidence type="ECO:0000313" key="1">
    <source>
        <dbReference type="EMBL" id="MFC0263753.1"/>
    </source>
</evidence>
<dbReference type="Proteomes" id="UP001589797">
    <property type="component" value="Unassembled WGS sequence"/>
</dbReference>
<organism evidence="1 2">
    <name type="scientific">Fontibacter flavus</name>
    <dbReference type="NCBI Taxonomy" id="654838"/>
    <lineage>
        <taxon>Bacteria</taxon>
        <taxon>Pseudomonadati</taxon>
        <taxon>Bacteroidota</taxon>
        <taxon>Cytophagia</taxon>
        <taxon>Cytophagales</taxon>
        <taxon>Cyclobacteriaceae</taxon>
        <taxon>Fontibacter</taxon>
    </lineage>
</organism>
<dbReference type="EMBL" id="JBHLWI010000038">
    <property type="protein sequence ID" value="MFC0263753.1"/>
    <property type="molecule type" value="Genomic_DNA"/>
</dbReference>